<gene>
    <name evidence="3" type="ORF">IFM89_026997</name>
</gene>
<sequence length="169" mass="18678">MDNLVDMYARCGSISLAIEVFYSIELKDVLTWNTIITAWPCMDIFAEALRLLKRCKRSGVCPDDITFVAVLSACSHAQGWWTKAEISSLHEQSLCGGRGVDRENAHGAKFRSWGALLGGCGIHGNIEDADNVGYDDIVSFEGIESREKISQSNRVVNSDPDLRSCGYLR</sequence>
<dbReference type="Gene3D" id="1.25.40.10">
    <property type="entry name" value="Tetratricopeptide repeat domain"/>
    <property type="match status" value="1"/>
</dbReference>
<dbReference type="PROSITE" id="PS51375">
    <property type="entry name" value="PPR"/>
    <property type="match status" value="1"/>
</dbReference>
<comment type="caution">
    <text evidence="3">The sequence shown here is derived from an EMBL/GenBank/DDBJ whole genome shotgun (WGS) entry which is preliminary data.</text>
</comment>
<protein>
    <recommendedName>
        <fullName evidence="5">Pentatricopeptide repeat-containing protein</fullName>
    </recommendedName>
</protein>
<dbReference type="InterPro" id="IPR002885">
    <property type="entry name" value="PPR_rpt"/>
</dbReference>
<dbReference type="EMBL" id="JADFTS010000004">
    <property type="protein sequence ID" value="KAF9611104.1"/>
    <property type="molecule type" value="Genomic_DNA"/>
</dbReference>
<dbReference type="AlphaFoldDB" id="A0A835I626"/>
<feature type="repeat" description="PPR" evidence="2">
    <location>
        <begin position="28"/>
        <end position="62"/>
    </location>
</feature>
<dbReference type="Proteomes" id="UP000631114">
    <property type="component" value="Unassembled WGS sequence"/>
</dbReference>
<organism evidence="3 4">
    <name type="scientific">Coptis chinensis</name>
    <dbReference type="NCBI Taxonomy" id="261450"/>
    <lineage>
        <taxon>Eukaryota</taxon>
        <taxon>Viridiplantae</taxon>
        <taxon>Streptophyta</taxon>
        <taxon>Embryophyta</taxon>
        <taxon>Tracheophyta</taxon>
        <taxon>Spermatophyta</taxon>
        <taxon>Magnoliopsida</taxon>
        <taxon>Ranunculales</taxon>
        <taxon>Ranunculaceae</taxon>
        <taxon>Coptidoideae</taxon>
        <taxon>Coptis</taxon>
    </lineage>
</organism>
<keyword evidence="4" id="KW-1185">Reference proteome</keyword>
<dbReference type="PANTHER" id="PTHR47926">
    <property type="entry name" value="PENTATRICOPEPTIDE REPEAT-CONTAINING PROTEIN"/>
    <property type="match status" value="1"/>
</dbReference>
<evidence type="ECO:0008006" key="5">
    <source>
        <dbReference type="Google" id="ProtNLM"/>
    </source>
</evidence>
<dbReference type="InterPro" id="IPR011990">
    <property type="entry name" value="TPR-like_helical_dom_sf"/>
</dbReference>
<accession>A0A835I626</accession>
<evidence type="ECO:0000256" key="1">
    <source>
        <dbReference type="ARBA" id="ARBA00022737"/>
    </source>
</evidence>
<dbReference type="GO" id="GO:0009451">
    <property type="term" value="P:RNA modification"/>
    <property type="evidence" value="ECO:0007669"/>
    <property type="project" value="InterPro"/>
</dbReference>
<dbReference type="OrthoDB" id="185373at2759"/>
<evidence type="ECO:0000256" key="2">
    <source>
        <dbReference type="PROSITE-ProRule" id="PRU00708"/>
    </source>
</evidence>
<keyword evidence="1" id="KW-0677">Repeat</keyword>
<name>A0A835I626_9MAGN</name>
<proteinExistence type="predicted"/>
<dbReference type="InterPro" id="IPR046960">
    <property type="entry name" value="PPR_At4g14850-like_plant"/>
</dbReference>
<dbReference type="GO" id="GO:0003723">
    <property type="term" value="F:RNA binding"/>
    <property type="evidence" value="ECO:0007669"/>
    <property type="project" value="InterPro"/>
</dbReference>
<evidence type="ECO:0000313" key="3">
    <source>
        <dbReference type="EMBL" id="KAF9611104.1"/>
    </source>
</evidence>
<dbReference type="Pfam" id="PF01535">
    <property type="entry name" value="PPR"/>
    <property type="match status" value="2"/>
</dbReference>
<reference evidence="3 4" key="1">
    <citation type="submission" date="2020-10" db="EMBL/GenBank/DDBJ databases">
        <title>The Coptis chinensis genome and diversification of protoberbering-type alkaloids.</title>
        <authorList>
            <person name="Wang B."/>
            <person name="Shu S."/>
            <person name="Song C."/>
            <person name="Liu Y."/>
        </authorList>
    </citation>
    <scope>NUCLEOTIDE SEQUENCE [LARGE SCALE GENOMIC DNA]</scope>
    <source>
        <strain evidence="3">HL-2020</strain>
        <tissue evidence="3">Leaf</tissue>
    </source>
</reference>
<evidence type="ECO:0000313" key="4">
    <source>
        <dbReference type="Proteomes" id="UP000631114"/>
    </source>
</evidence>
<dbReference type="PANTHER" id="PTHR47926:SF473">
    <property type="entry name" value="(WILD MALAYSIAN BANANA) HYPOTHETICAL PROTEIN"/>
    <property type="match status" value="1"/>
</dbReference>